<evidence type="ECO:0000313" key="2">
    <source>
        <dbReference type="EMBL" id="EDD1783082.1"/>
    </source>
</evidence>
<feature type="transmembrane region" description="Helical" evidence="1">
    <location>
        <begin position="68"/>
        <end position="88"/>
    </location>
</feature>
<feature type="transmembrane region" description="Helical" evidence="1">
    <location>
        <begin position="40"/>
        <end position="62"/>
    </location>
</feature>
<gene>
    <name evidence="2" type="ORF">GA291_23280</name>
</gene>
<accession>A0A627Z0D9</accession>
<keyword evidence="1" id="KW-0472">Membrane</keyword>
<keyword evidence="1" id="KW-1133">Transmembrane helix</keyword>
<dbReference type="EMBL" id="AALTIN010000129">
    <property type="protein sequence ID" value="EDD1783082.1"/>
    <property type="molecule type" value="Genomic_DNA"/>
</dbReference>
<proteinExistence type="predicted"/>
<name>A0A627Z0D9_SALER</name>
<comment type="caution">
    <text evidence="2">The sequence shown here is derived from an EMBL/GenBank/DDBJ whole genome shotgun (WGS) entry which is preliminary data.</text>
</comment>
<evidence type="ECO:0000256" key="1">
    <source>
        <dbReference type="SAM" id="Phobius"/>
    </source>
</evidence>
<feature type="transmembrane region" description="Helical" evidence="1">
    <location>
        <begin position="109"/>
        <end position="133"/>
    </location>
</feature>
<protein>
    <submittedName>
        <fullName evidence="2">Uncharacterized protein</fullName>
    </submittedName>
</protein>
<sequence>MSNTLKSIIKQYSLWWKSNADYTLSPGTGRFAFNTVAKRICNGLLLSLAILPAACVMLRPMYGSSVGYAAVMMAISACALGDRLFFTIMKRVINNPSKFCYRYPFITTALYYFTCHCVLSALVIYVAILNYIMSTLR</sequence>
<organism evidence="2">
    <name type="scientific">Salmonella enterica</name>
    <name type="common">Salmonella choleraesuis</name>
    <dbReference type="NCBI Taxonomy" id="28901"/>
    <lineage>
        <taxon>Bacteria</taxon>
        <taxon>Pseudomonadati</taxon>
        <taxon>Pseudomonadota</taxon>
        <taxon>Gammaproteobacteria</taxon>
        <taxon>Enterobacterales</taxon>
        <taxon>Enterobacteriaceae</taxon>
        <taxon>Salmonella</taxon>
    </lineage>
</organism>
<keyword evidence="1" id="KW-0812">Transmembrane</keyword>
<dbReference type="AlphaFoldDB" id="A0A627Z0D9"/>
<reference evidence="2" key="1">
    <citation type="submission" date="2019-10" db="EMBL/GenBank/DDBJ databases">
        <authorList>
            <consortium name="PulseNet: The National Subtyping Network for Foodborne Disease Surveillance"/>
            <person name="Tarr C.L."/>
            <person name="Trees E."/>
            <person name="Katz L.S."/>
            <person name="Carleton-Romer H.A."/>
            <person name="Stroika S."/>
            <person name="Kucerova Z."/>
            <person name="Roache K.F."/>
            <person name="Sabol A.L."/>
            <person name="Besser J."/>
            <person name="Gerner-Smidt P."/>
        </authorList>
    </citation>
    <scope>NUCLEOTIDE SEQUENCE</scope>
    <source>
        <strain evidence="2">PNUSAS107527</strain>
    </source>
</reference>